<evidence type="ECO:0000313" key="4">
    <source>
        <dbReference type="EMBL" id="ROP84637.1"/>
    </source>
</evidence>
<dbReference type="GO" id="GO:0016491">
    <property type="term" value="F:oxidoreductase activity"/>
    <property type="evidence" value="ECO:0007669"/>
    <property type="project" value="UniProtKB-KW"/>
</dbReference>
<keyword evidence="2" id="KW-0472">Membrane</keyword>
<dbReference type="Pfam" id="PF01266">
    <property type="entry name" value="DAO"/>
    <property type="match status" value="1"/>
</dbReference>
<keyword evidence="2" id="KW-0812">Transmembrane</keyword>
<dbReference type="AlphaFoldDB" id="A0A3N1KZN2"/>
<organism evidence="4 5">
    <name type="scientific">Stella humosa</name>
    <dbReference type="NCBI Taxonomy" id="94"/>
    <lineage>
        <taxon>Bacteria</taxon>
        <taxon>Pseudomonadati</taxon>
        <taxon>Pseudomonadota</taxon>
        <taxon>Alphaproteobacteria</taxon>
        <taxon>Rhodospirillales</taxon>
        <taxon>Stellaceae</taxon>
        <taxon>Stella</taxon>
    </lineage>
</organism>
<reference evidence="4 5" key="1">
    <citation type="submission" date="2018-11" db="EMBL/GenBank/DDBJ databases">
        <title>Genomic Encyclopedia of Type Strains, Phase IV (KMG-IV): sequencing the most valuable type-strain genomes for metagenomic binning, comparative biology and taxonomic classification.</title>
        <authorList>
            <person name="Goeker M."/>
        </authorList>
    </citation>
    <scope>NUCLEOTIDE SEQUENCE [LARGE SCALE GENOMIC DNA]</scope>
    <source>
        <strain evidence="4 5">DSM 5900</strain>
    </source>
</reference>
<evidence type="ECO:0000256" key="2">
    <source>
        <dbReference type="SAM" id="Phobius"/>
    </source>
</evidence>
<dbReference type="EMBL" id="RJKX01000015">
    <property type="protein sequence ID" value="ROP84637.1"/>
    <property type="molecule type" value="Genomic_DNA"/>
</dbReference>
<dbReference type="Proteomes" id="UP000278222">
    <property type="component" value="Unassembled WGS sequence"/>
</dbReference>
<dbReference type="GO" id="GO:0005737">
    <property type="term" value="C:cytoplasm"/>
    <property type="evidence" value="ECO:0007669"/>
    <property type="project" value="TreeGrafter"/>
</dbReference>
<comment type="caution">
    <text evidence="4">The sequence shown here is derived from an EMBL/GenBank/DDBJ whole genome shotgun (WGS) entry which is preliminary data.</text>
</comment>
<keyword evidence="1" id="KW-0560">Oxidoreductase</keyword>
<dbReference type="InterPro" id="IPR006076">
    <property type="entry name" value="FAD-dep_OxRdtase"/>
</dbReference>
<keyword evidence="5" id="KW-1185">Reference proteome</keyword>
<keyword evidence="2" id="KW-1133">Transmembrane helix</keyword>
<dbReference type="Gene3D" id="3.30.9.10">
    <property type="entry name" value="D-Amino Acid Oxidase, subunit A, domain 2"/>
    <property type="match status" value="1"/>
</dbReference>
<dbReference type="RefSeq" id="WP_123692717.1">
    <property type="nucleotide sequence ID" value="NZ_AP019700.1"/>
</dbReference>
<proteinExistence type="predicted"/>
<accession>A0A3N1KZN2</accession>
<dbReference type="PANTHER" id="PTHR13847:SF287">
    <property type="entry name" value="FAD-DEPENDENT OXIDOREDUCTASE DOMAIN-CONTAINING PROTEIN 1"/>
    <property type="match status" value="1"/>
</dbReference>
<protein>
    <submittedName>
        <fullName evidence="4">D-arginine dehydrogenase</fullName>
    </submittedName>
</protein>
<feature type="transmembrane region" description="Helical" evidence="2">
    <location>
        <begin position="6"/>
        <end position="30"/>
    </location>
</feature>
<name>A0A3N1KZN2_9PROT</name>
<evidence type="ECO:0000259" key="3">
    <source>
        <dbReference type="Pfam" id="PF01266"/>
    </source>
</evidence>
<dbReference type="SUPFAM" id="SSF51905">
    <property type="entry name" value="FAD/NAD(P)-binding domain"/>
    <property type="match status" value="1"/>
</dbReference>
<dbReference type="Gene3D" id="3.50.50.60">
    <property type="entry name" value="FAD/NAD(P)-binding domain"/>
    <property type="match status" value="1"/>
</dbReference>
<evidence type="ECO:0000256" key="1">
    <source>
        <dbReference type="ARBA" id="ARBA00023002"/>
    </source>
</evidence>
<dbReference type="OrthoDB" id="7421214at2"/>
<gene>
    <name evidence="4" type="ORF">EDC65_3992</name>
</gene>
<sequence>MDSDVIIIGGGMAGLAAAWFLAPSATVTLIEREAALGYHSSGRSAAQFTVGITQPTMRRLAQASRPFFDQPPAGFAPEPLLSPRGSLSVGRAGQEARLHAKHDRLASVGATARHVGRDEALALFPALRPDKVTAGVFEPGAMDIDVDMLLQGYARGARGRGTRIVTDVAIAAIAREGARWVVRTAAESFSAPLLLNAAGAWVDDVTRQAGLAPIGIVPHRRTAFTFAGPAAASGWPHVNTVDHNWYIKPETGRLMGSLADATPTEPCDAWAEDLDVAQAIENIEQDTTFAITRPLSTWAGLRSFLADQEPVAGTRADAPGFFWLAGQGGCGILTSPALGEATAALMLGRELPEGLRALGVTPADLSPGRATLTR</sequence>
<dbReference type="InterPro" id="IPR036188">
    <property type="entry name" value="FAD/NAD-bd_sf"/>
</dbReference>
<evidence type="ECO:0000313" key="5">
    <source>
        <dbReference type="Proteomes" id="UP000278222"/>
    </source>
</evidence>
<dbReference type="PANTHER" id="PTHR13847">
    <property type="entry name" value="SARCOSINE DEHYDROGENASE-RELATED"/>
    <property type="match status" value="1"/>
</dbReference>
<feature type="domain" description="FAD dependent oxidoreductase" evidence="3">
    <location>
        <begin position="4"/>
        <end position="345"/>
    </location>
</feature>